<evidence type="ECO:0000256" key="2">
    <source>
        <dbReference type="ARBA" id="ARBA00023136"/>
    </source>
</evidence>
<keyword evidence="1" id="KW-0962">Peroxisome biogenesis</keyword>
<comment type="caution">
    <text evidence="6">The sequence shown here is derived from an EMBL/GenBank/DDBJ whole genome shotgun (WGS) entry which is preliminary data.</text>
</comment>
<name>A0A9P4NLM3_9PEZI</name>
<feature type="transmembrane region" description="Helical" evidence="5">
    <location>
        <begin position="142"/>
        <end position="160"/>
    </location>
</feature>
<dbReference type="GO" id="GO:0016559">
    <property type="term" value="P:peroxisome fission"/>
    <property type="evidence" value="ECO:0007669"/>
    <property type="project" value="InterPro"/>
</dbReference>
<sequence length="264" mass="29456">MLQELSNFGNNAAALEKTLRLGQSLSQIAGGVAVSSKDAVTCNIARSQFALSRQDHIKLCQTGKADQTGRRFFRLHKWIDCWSSAHTHFYSENSSSVEKMLETFKWSFHGMYFFLEMLTISNVMGLTATSWGPKVTIESNKFWFYGLVTSIILSLYHLWLSSSLFDIPEKSSTTEEVEIKTGVKKSKMDIVDEKSAARPVARRPPTNTSQIWKQLIIDGCDLFIPGSVVGWIPADAVTVGVAMAVSSFLAGRDIWIKVNSTRTK</sequence>
<dbReference type="Proteomes" id="UP000800235">
    <property type="component" value="Unassembled WGS sequence"/>
</dbReference>
<organism evidence="6 7">
    <name type="scientific">Tothia fuscella</name>
    <dbReference type="NCBI Taxonomy" id="1048955"/>
    <lineage>
        <taxon>Eukaryota</taxon>
        <taxon>Fungi</taxon>
        <taxon>Dikarya</taxon>
        <taxon>Ascomycota</taxon>
        <taxon>Pezizomycotina</taxon>
        <taxon>Dothideomycetes</taxon>
        <taxon>Pleosporomycetidae</taxon>
        <taxon>Venturiales</taxon>
        <taxon>Cylindrosympodiaceae</taxon>
        <taxon>Tothia</taxon>
    </lineage>
</organism>
<keyword evidence="3" id="KW-0576">Peroxisome</keyword>
<dbReference type="PANTHER" id="PTHR12652:SF23">
    <property type="entry name" value="MICROBODY (PEROXISOME) PROLIFERATION PROTEIN PEROXIN 11B (EUROFUNG)"/>
    <property type="match status" value="1"/>
</dbReference>
<protein>
    <submittedName>
        <fullName evidence="6">Uncharacterized protein</fullName>
    </submittedName>
</protein>
<proteinExistence type="predicted"/>
<dbReference type="Pfam" id="PF05648">
    <property type="entry name" value="PEX11"/>
    <property type="match status" value="1"/>
</dbReference>
<accession>A0A9P4NLM3</accession>
<keyword evidence="7" id="KW-1185">Reference proteome</keyword>
<dbReference type="AlphaFoldDB" id="A0A9P4NLM3"/>
<dbReference type="PANTHER" id="PTHR12652">
    <property type="entry name" value="PEROXISOMAL BIOGENESIS FACTOR 11"/>
    <property type="match status" value="1"/>
</dbReference>
<comment type="subcellular location">
    <subcellularLocation>
        <location evidence="4">Peroxisome membrane</location>
    </subcellularLocation>
</comment>
<keyword evidence="2 5" id="KW-0472">Membrane</keyword>
<evidence type="ECO:0000256" key="4">
    <source>
        <dbReference type="ARBA" id="ARBA00046271"/>
    </source>
</evidence>
<reference evidence="6" key="1">
    <citation type="journal article" date="2020" name="Stud. Mycol.">
        <title>101 Dothideomycetes genomes: a test case for predicting lifestyles and emergence of pathogens.</title>
        <authorList>
            <person name="Haridas S."/>
            <person name="Albert R."/>
            <person name="Binder M."/>
            <person name="Bloem J."/>
            <person name="Labutti K."/>
            <person name="Salamov A."/>
            <person name="Andreopoulos B."/>
            <person name="Baker S."/>
            <person name="Barry K."/>
            <person name="Bills G."/>
            <person name="Bluhm B."/>
            <person name="Cannon C."/>
            <person name="Castanera R."/>
            <person name="Culley D."/>
            <person name="Daum C."/>
            <person name="Ezra D."/>
            <person name="Gonzalez J."/>
            <person name="Henrissat B."/>
            <person name="Kuo A."/>
            <person name="Liang C."/>
            <person name="Lipzen A."/>
            <person name="Lutzoni F."/>
            <person name="Magnuson J."/>
            <person name="Mondo S."/>
            <person name="Nolan M."/>
            <person name="Ohm R."/>
            <person name="Pangilinan J."/>
            <person name="Park H.-J."/>
            <person name="Ramirez L."/>
            <person name="Alfaro M."/>
            <person name="Sun H."/>
            <person name="Tritt A."/>
            <person name="Yoshinaga Y."/>
            <person name="Zwiers L.-H."/>
            <person name="Turgeon B."/>
            <person name="Goodwin S."/>
            <person name="Spatafora J."/>
            <person name="Crous P."/>
            <person name="Grigoriev I."/>
        </authorList>
    </citation>
    <scope>NUCLEOTIDE SEQUENCE</scope>
    <source>
        <strain evidence="6">CBS 130266</strain>
    </source>
</reference>
<evidence type="ECO:0000313" key="6">
    <source>
        <dbReference type="EMBL" id="KAF2426164.1"/>
    </source>
</evidence>
<evidence type="ECO:0000256" key="1">
    <source>
        <dbReference type="ARBA" id="ARBA00022593"/>
    </source>
</evidence>
<dbReference type="OrthoDB" id="3636394at2759"/>
<dbReference type="InterPro" id="IPR008733">
    <property type="entry name" value="PEX11"/>
</dbReference>
<dbReference type="GO" id="GO:0005778">
    <property type="term" value="C:peroxisomal membrane"/>
    <property type="evidence" value="ECO:0007669"/>
    <property type="project" value="UniProtKB-SubCell"/>
</dbReference>
<gene>
    <name evidence="6" type="ORF">EJ08DRAFT_736495</name>
</gene>
<keyword evidence="5" id="KW-0812">Transmembrane</keyword>
<evidence type="ECO:0000256" key="5">
    <source>
        <dbReference type="SAM" id="Phobius"/>
    </source>
</evidence>
<keyword evidence="5" id="KW-1133">Transmembrane helix</keyword>
<evidence type="ECO:0000256" key="3">
    <source>
        <dbReference type="ARBA" id="ARBA00023140"/>
    </source>
</evidence>
<feature type="transmembrane region" description="Helical" evidence="5">
    <location>
        <begin position="110"/>
        <end position="130"/>
    </location>
</feature>
<dbReference type="EMBL" id="MU007066">
    <property type="protein sequence ID" value="KAF2426164.1"/>
    <property type="molecule type" value="Genomic_DNA"/>
</dbReference>
<evidence type="ECO:0000313" key="7">
    <source>
        <dbReference type="Proteomes" id="UP000800235"/>
    </source>
</evidence>